<gene>
    <name evidence="2" type="ORF">DUNSADRAFT_3432</name>
</gene>
<accession>A0ABQ7GTY5</accession>
<dbReference type="Gene3D" id="3.80.10.10">
    <property type="entry name" value="Ribonuclease Inhibitor"/>
    <property type="match status" value="1"/>
</dbReference>
<sequence length="417" mass="45990">MSVLRNLEEVHFKGFLLGELASAIMGEILASKTRLRALGMEACNDGFAPLLMALNASGSKCELRDLCFAMKYDEPSQMPTCDRSIQAISQFVSLEALTLVLFGAEYALTYYPVPAELFAPLSALTQLRSLSIREEYHDYERLGDFSSILMHLQGLQHLSLPRLPSRPELAVLPETLESLVDTGIRDGRDVHHLCDSLIDIATHIRRHPKLRNIHCHALNLEAGPAGDYAALPQALSALSHVHLTVENVRWVDDLDDLLNFFYHAQSLVKSVVQIEFLAEFGRDSEANFASLAELCPTLTCIKVHTGLPCDAPQWDPACIFGARWLRSLKELRLALTGDILDAGDLGQCSHALLSLAIAMSAKEGPPLTMVIEGRACHEKQSVDADIGLLHQQWASMSKALKCLDCNQGHVHLQIELA</sequence>
<keyword evidence="3" id="KW-1185">Reference proteome</keyword>
<comment type="subcellular location">
    <subcellularLocation>
        <location evidence="1">Cytoplasm</location>
        <location evidence="1">Cytoskeleton</location>
        <location evidence="1">Cilium axoneme</location>
    </subcellularLocation>
</comment>
<reference evidence="2" key="1">
    <citation type="submission" date="2017-08" db="EMBL/GenBank/DDBJ databases">
        <authorList>
            <person name="Polle J.E."/>
            <person name="Barry K."/>
            <person name="Cushman J."/>
            <person name="Schmutz J."/>
            <person name="Tran D."/>
            <person name="Hathwaick L.T."/>
            <person name="Yim W.C."/>
            <person name="Jenkins J."/>
            <person name="Mckie-Krisberg Z.M."/>
            <person name="Prochnik S."/>
            <person name="Lindquist E."/>
            <person name="Dockter R.B."/>
            <person name="Adam C."/>
            <person name="Molina H."/>
            <person name="Bunkerborg J."/>
            <person name="Jin E."/>
            <person name="Buchheim M."/>
            <person name="Magnuson J."/>
        </authorList>
    </citation>
    <scope>NUCLEOTIDE SEQUENCE</scope>
    <source>
        <strain evidence="2">CCAP 19/18</strain>
    </source>
</reference>
<evidence type="ECO:0000256" key="1">
    <source>
        <dbReference type="ARBA" id="ARBA00004430"/>
    </source>
</evidence>
<evidence type="ECO:0000313" key="2">
    <source>
        <dbReference type="EMBL" id="KAF5838062.1"/>
    </source>
</evidence>
<evidence type="ECO:0000313" key="3">
    <source>
        <dbReference type="Proteomes" id="UP000815325"/>
    </source>
</evidence>
<name>A0ABQ7GTY5_DUNSA</name>
<dbReference type="InterPro" id="IPR032675">
    <property type="entry name" value="LRR_dom_sf"/>
</dbReference>
<comment type="caution">
    <text evidence="2">The sequence shown here is derived from an EMBL/GenBank/DDBJ whole genome shotgun (WGS) entry which is preliminary data.</text>
</comment>
<evidence type="ECO:0008006" key="4">
    <source>
        <dbReference type="Google" id="ProtNLM"/>
    </source>
</evidence>
<dbReference type="EMBL" id="MU069592">
    <property type="protein sequence ID" value="KAF5838062.1"/>
    <property type="molecule type" value="Genomic_DNA"/>
</dbReference>
<dbReference type="Proteomes" id="UP000815325">
    <property type="component" value="Unassembled WGS sequence"/>
</dbReference>
<organism evidence="2 3">
    <name type="scientific">Dunaliella salina</name>
    <name type="common">Green alga</name>
    <name type="synonym">Protococcus salinus</name>
    <dbReference type="NCBI Taxonomy" id="3046"/>
    <lineage>
        <taxon>Eukaryota</taxon>
        <taxon>Viridiplantae</taxon>
        <taxon>Chlorophyta</taxon>
        <taxon>core chlorophytes</taxon>
        <taxon>Chlorophyceae</taxon>
        <taxon>CS clade</taxon>
        <taxon>Chlamydomonadales</taxon>
        <taxon>Dunaliellaceae</taxon>
        <taxon>Dunaliella</taxon>
    </lineage>
</organism>
<protein>
    <recommendedName>
        <fullName evidence="4">Encoded protein</fullName>
    </recommendedName>
</protein>
<dbReference type="SUPFAM" id="SSF52047">
    <property type="entry name" value="RNI-like"/>
    <property type="match status" value="1"/>
</dbReference>
<proteinExistence type="predicted"/>